<evidence type="ECO:0000313" key="3">
    <source>
        <dbReference type="Proteomes" id="UP001567538"/>
    </source>
</evidence>
<dbReference type="AlphaFoldDB" id="A0ABD1I0K8"/>
<feature type="region of interest" description="Disordered" evidence="1">
    <location>
        <begin position="1"/>
        <end position="33"/>
    </location>
</feature>
<dbReference type="PANTHER" id="PTHR33193:SF62">
    <property type="entry name" value="FAMILY ABC TRANSPORTER, PUTATIVE (DUF3511)-RELATED"/>
    <property type="match status" value="1"/>
</dbReference>
<protein>
    <submittedName>
        <fullName evidence="2">Uncharacterized protein</fullName>
    </submittedName>
</protein>
<accession>A0ABD1I0K8</accession>
<keyword evidence="3" id="KW-1185">Reference proteome</keyword>
<comment type="caution">
    <text evidence="2">The sequence shown here is derived from an EMBL/GenBank/DDBJ whole genome shotgun (WGS) entry which is preliminary data.</text>
</comment>
<reference evidence="2 3" key="1">
    <citation type="submission" date="2024-06" db="EMBL/GenBank/DDBJ databases">
        <title>A chromosome level genome sequence of Diviner's sage (Salvia divinorum).</title>
        <authorList>
            <person name="Ford S.A."/>
            <person name="Ro D.-K."/>
            <person name="Ness R.W."/>
            <person name="Phillips M.A."/>
        </authorList>
    </citation>
    <scope>NUCLEOTIDE SEQUENCE [LARGE SCALE GENOMIC DNA]</scope>
    <source>
        <strain evidence="2">SAF-2024a</strain>
        <tissue evidence="2">Leaf</tissue>
    </source>
</reference>
<dbReference type="InterPro" id="IPR021899">
    <property type="entry name" value="DUF3511"/>
</dbReference>
<feature type="compositionally biased region" description="Polar residues" evidence="1">
    <location>
        <begin position="1"/>
        <end position="27"/>
    </location>
</feature>
<evidence type="ECO:0000313" key="2">
    <source>
        <dbReference type="EMBL" id="KAL1562258.1"/>
    </source>
</evidence>
<sequence length="91" mass="10478">MANYRSNLNSDSDMQIEPYNSTPSSAVTPYYETPQKLKEGKGSAVSKSWSFSDPEMQRKKRVVSYKAYTVQAKLKGSFTRCFRWIKDLLSH</sequence>
<proteinExistence type="predicted"/>
<dbReference type="EMBL" id="JBEAFC010000003">
    <property type="protein sequence ID" value="KAL1562258.1"/>
    <property type="molecule type" value="Genomic_DNA"/>
</dbReference>
<evidence type="ECO:0000256" key="1">
    <source>
        <dbReference type="SAM" id="MobiDB-lite"/>
    </source>
</evidence>
<dbReference type="PANTHER" id="PTHR33193">
    <property type="entry name" value="DOMAIN PROTEIN, PUTATIVE (DUF3511)-RELATED"/>
    <property type="match status" value="1"/>
</dbReference>
<gene>
    <name evidence="2" type="ORF">AAHA92_04855</name>
</gene>
<dbReference type="Pfam" id="PF12023">
    <property type="entry name" value="DUF3511"/>
    <property type="match status" value="1"/>
</dbReference>
<organism evidence="2 3">
    <name type="scientific">Salvia divinorum</name>
    <name type="common">Maria pastora</name>
    <name type="synonym">Diviner's sage</name>
    <dbReference type="NCBI Taxonomy" id="28513"/>
    <lineage>
        <taxon>Eukaryota</taxon>
        <taxon>Viridiplantae</taxon>
        <taxon>Streptophyta</taxon>
        <taxon>Embryophyta</taxon>
        <taxon>Tracheophyta</taxon>
        <taxon>Spermatophyta</taxon>
        <taxon>Magnoliopsida</taxon>
        <taxon>eudicotyledons</taxon>
        <taxon>Gunneridae</taxon>
        <taxon>Pentapetalae</taxon>
        <taxon>asterids</taxon>
        <taxon>lamiids</taxon>
        <taxon>Lamiales</taxon>
        <taxon>Lamiaceae</taxon>
        <taxon>Nepetoideae</taxon>
        <taxon>Mentheae</taxon>
        <taxon>Salviinae</taxon>
        <taxon>Salvia</taxon>
        <taxon>Salvia subgen. Calosphace</taxon>
    </lineage>
</organism>
<name>A0ABD1I0K8_SALDI</name>
<dbReference type="Proteomes" id="UP001567538">
    <property type="component" value="Unassembled WGS sequence"/>
</dbReference>